<name>A0AAV9DP46_ACOCL</name>
<reference evidence="2" key="2">
    <citation type="submission" date="2023-06" db="EMBL/GenBank/DDBJ databases">
        <authorList>
            <person name="Ma L."/>
            <person name="Liu K.-W."/>
            <person name="Li Z."/>
            <person name="Hsiao Y.-Y."/>
            <person name="Qi Y."/>
            <person name="Fu T."/>
            <person name="Tang G."/>
            <person name="Zhang D."/>
            <person name="Sun W.-H."/>
            <person name="Liu D.-K."/>
            <person name="Li Y."/>
            <person name="Chen G.-Z."/>
            <person name="Liu X.-D."/>
            <person name="Liao X.-Y."/>
            <person name="Jiang Y.-T."/>
            <person name="Yu X."/>
            <person name="Hao Y."/>
            <person name="Huang J."/>
            <person name="Zhao X.-W."/>
            <person name="Ke S."/>
            <person name="Chen Y.-Y."/>
            <person name="Wu W.-L."/>
            <person name="Hsu J.-L."/>
            <person name="Lin Y.-F."/>
            <person name="Huang M.-D."/>
            <person name="Li C.-Y."/>
            <person name="Huang L."/>
            <person name="Wang Z.-W."/>
            <person name="Zhao X."/>
            <person name="Zhong W.-Y."/>
            <person name="Peng D.-H."/>
            <person name="Ahmad S."/>
            <person name="Lan S."/>
            <person name="Zhang J.-S."/>
            <person name="Tsai W.-C."/>
            <person name="Van De Peer Y."/>
            <person name="Liu Z.-J."/>
        </authorList>
    </citation>
    <scope>NUCLEOTIDE SEQUENCE</scope>
    <source>
        <strain evidence="2">CP</strain>
        <tissue evidence="2">Leaves</tissue>
    </source>
</reference>
<reference evidence="2" key="1">
    <citation type="journal article" date="2023" name="Nat. Commun.">
        <title>Diploid and tetraploid genomes of Acorus and the evolution of monocots.</title>
        <authorList>
            <person name="Ma L."/>
            <person name="Liu K.W."/>
            <person name="Li Z."/>
            <person name="Hsiao Y.Y."/>
            <person name="Qi Y."/>
            <person name="Fu T."/>
            <person name="Tang G.D."/>
            <person name="Zhang D."/>
            <person name="Sun W.H."/>
            <person name="Liu D.K."/>
            <person name="Li Y."/>
            <person name="Chen G.Z."/>
            <person name="Liu X.D."/>
            <person name="Liao X.Y."/>
            <person name="Jiang Y.T."/>
            <person name="Yu X."/>
            <person name="Hao Y."/>
            <person name="Huang J."/>
            <person name="Zhao X.W."/>
            <person name="Ke S."/>
            <person name="Chen Y.Y."/>
            <person name="Wu W.L."/>
            <person name="Hsu J.L."/>
            <person name="Lin Y.F."/>
            <person name="Huang M.D."/>
            <person name="Li C.Y."/>
            <person name="Huang L."/>
            <person name="Wang Z.W."/>
            <person name="Zhao X."/>
            <person name="Zhong W.Y."/>
            <person name="Peng D.H."/>
            <person name="Ahmad S."/>
            <person name="Lan S."/>
            <person name="Zhang J.S."/>
            <person name="Tsai W.C."/>
            <person name="Van de Peer Y."/>
            <person name="Liu Z.J."/>
        </authorList>
    </citation>
    <scope>NUCLEOTIDE SEQUENCE</scope>
    <source>
        <strain evidence="2">CP</strain>
    </source>
</reference>
<feature type="compositionally biased region" description="Pro residues" evidence="1">
    <location>
        <begin position="25"/>
        <end position="35"/>
    </location>
</feature>
<evidence type="ECO:0000313" key="2">
    <source>
        <dbReference type="EMBL" id="KAK1302789.1"/>
    </source>
</evidence>
<dbReference type="PANTHER" id="PTHR33785:SF2">
    <property type="entry name" value="DUF1685 DOMAIN-CONTAINING PROTEIN"/>
    <property type="match status" value="1"/>
</dbReference>
<feature type="region of interest" description="Disordered" evidence="1">
    <location>
        <begin position="21"/>
        <end position="99"/>
    </location>
</feature>
<feature type="compositionally biased region" description="Polar residues" evidence="1">
    <location>
        <begin position="81"/>
        <end position="91"/>
    </location>
</feature>
<dbReference type="PANTHER" id="PTHR33785">
    <property type="entry name" value="OS06G0550800 PROTEIN"/>
    <property type="match status" value="1"/>
</dbReference>
<dbReference type="EMBL" id="JAUJYO010000012">
    <property type="protein sequence ID" value="KAK1302789.1"/>
    <property type="molecule type" value="Genomic_DNA"/>
</dbReference>
<comment type="caution">
    <text evidence="2">The sequence shown here is derived from an EMBL/GenBank/DDBJ whole genome shotgun (WGS) entry which is preliminary data.</text>
</comment>
<gene>
    <name evidence="2" type="ORF">QJS10_CPB12g00696</name>
</gene>
<dbReference type="AlphaFoldDB" id="A0AAV9DP46"/>
<evidence type="ECO:0000313" key="3">
    <source>
        <dbReference type="Proteomes" id="UP001180020"/>
    </source>
</evidence>
<evidence type="ECO:0000256" key="1">
    <source>
        <dbReference type="SAM" id="MobiDB-lite"/>
    </source>
</evidence>
<protein>
    <submittedName>
        <fullName evidence="2">Uncharacterized protein</fullName>
    </submittedName>
</protein>
<dbReference type="Proteomes" id="UP001180020">
    <property type="component" value="Unassembled WGS sequence"/>
</dbReference>
<accession>A0AAV9DP46</accession>
<sequence>MEEEPKLLLLFDFHWFHHHILSNNSPPPPPPPPPTKTDIPPIQPPSSVIHHRRSMSDDHLSKKADDPLNNLPKLETIFSGKASSDTDSTKSLMGRKKRPKKVTRSLSELEFEELKGFMDLGFVFSEGETDSRLMSIVPGLQRRRVKSGGGDGDLSAAAVEGVRRPYLSEAWEDPLRDWRFPAGGDGVDLKDHLRFWAHSVASTIR</sequence>
<keyword evidence="3" id="KW-1185">Reference proteome</keyword>
<feature type="compositionally biased region" description="Basic and acidic residues" evidence="1">
    <location>
        <begin position="54"/>
        <end position="66"/>
    </location>
</feature>
<organism evidence="2 3">
    <name type="scientific">Acorus calamus</name>
    <name type="common">Sweet flag</name>
    <dbReference type="NCBI Taxonomy" id="4465"/>
    <lineage>
        <taxon>Eukaryota</taxon>
        <taxon>Viridiplantae</taxon>
        <taxon>Streptophyta</taxon>
        <taxon>Embryophyta</taxon>
        <taxon>Tracheophyta</taxon>
        <taxon>Spermatophyta</taxon>
        <taxon>Magnoliopsida</taxon>
        <taxon>Liliopsida</taxon>
        <taxon>Acoraceae</taxon>
        <taxon>Acorus</taxon>
    </lineage>
</organism>
<proteinExistence type="predicted"/>